<feature type="non-terminal residue" evidence="1">
    <location>
        <position position="50"/>
    </location>
</feature>
<organism evidence="1 2">
    <name type="scientific">[Emmonsia] crescens</name>
    <dbReference type="NCBI Taxonomy" id="73230"/>
    <lineage>
        <taxon>Eukaryota</taxon>
        <taxon>Fungi</taxon>
        <taxon>Dikarya</taxon>
        <taxon>Ascomycota</taxon>
        <taxon>Pezizomycotina</taxon>
        <taxon>Eurotiomycetes</taxon>
        <taxon>Eurotiomycetidae</taxon>
        <taxon>Onygenales</taxon>
        <taxon>Ajellomycetaceae</taxon>
        <taxon>Emergomyces</taxon>
    </lineage>
</organism>
<sequence length="50" mass="5760">STSASMHSIKRLNDTSLYQSLYENSLDDTDENLLNVSFNYGNFKQTKKLK</sequence>
<name>A0A2B7Z6M1_9EURO</name>
<proteinExistence type="predicted"/>
<evidence type="ECO:0000313" key="2">
    <source>
        <dbReference type="Proteomes" id="UP000226031"/>
    </source>
</evidence>
<protein>
    <submittedName>
        <fullName evidence="1">Uncharacterized protein</fullName>
    </submittedName>
</protein>
<dbReference type="AlphaFoldDB" id="A0A2B7Z6M1"/>
<dbReference type="EMBL" id="PDND01000415">
    <property type="protein sequence ID" value="PGH28467.1"/>
    <property type="molecule type" value="Genomic_DNA"/>
</dbReference>
<reference evidence="1 2" key="1">
    <citation type="submission" date="2017-10" db="EMBL/GenBank/DDBJ databases">
        <title>Comparative genomics in systemic dimorphic fungi from Ajellomycetaceae.</title>
        <authorList>
            <person name="Munoz J.F."/>
            <person name="Mcewen J.G."/>
            <person name="Clay O.K."/>
            <person name="Cuomo C.A."/>
        </authorList>
    </citation>
    <scope>NUCLEOTIDE SEQUENCE [LARGE SCALE GENOMIC DNA]</scope>
    <source>
        <strain evidence="1 2">UAMH4076</strain>
    </source>
</reference>
<evidence type="ECO:0000313" key="1">
    <source>
        <dbReference type="EMBL" id="PGH28467.1"/>
    </source>
</evidence>
<comment type="caution">
    <text evidence="1">The sequence shown here is derived from an EMBL/GenBank/DDBJ whole genome shotgun (WGS) entry which is preliminary data.</text>
</comment>
<keyword evidence="2" id="KW-1185">Reference proteome</keyword>
<feature type="non-terminal residue" evidence="1">
    <location>
        <position position="1"/>
    </location>
</feature>
<accession>A0A2B7Z6M1</accession>
<gene>
    <name evidence="1" type="ORF">GX50_08794</name>
</gene>
<dbReference type="Proteomes" id="UP000226031">
    <property type="component" value="Unassembled WGS sequence"/>
</dbReference>